<dbReference type="SUPFAM" id="SSF88946">
    <property type="entry name" value="Sigma2 domain of RNA polymerase sigma factors"/>
    <property type="match status" value="1"/>
</dbReference>
<dbReference type="InterPro" id="IPR013325">
    <property type="entry name" value="RNA_pol_sigma_r2"/>
</dbReference>
<dbReference type="RefSeq" id="WP_307828799.1">
    <property type="nucleotide sequence ID" value="NZ_BAABES010000024.1"/>
</dbReference>
<dbReference type="SUPFAM" id="SSF88659">
    <property type="entry name" value="Sigma3 and sigma4 domains of RNA polymerase sigma factors"/>
    <property type="match status" value="1"/>
</dbReference>
<keyword evidence="10" id="KW-1185">Reference proteome</keyword>
<dbReference type="GO" id="GO:0016987">
    <property type="term" value="F:sigma factor activity"/>
    <property type="evidence" value="ECO:0007669"/>
    <property type="project" value="UniProtKB-KW"/>
</dbReference>
<dbReference type="AlphaFoldDB" id="A0A931DE97"/>
<protein>
    <submittedName>
        <fullName evidence="9">RNA polymerase sigma-70 factor (ECF subfamily)</fullName>
    </submittedName>
</protein>
<dbReference type="InterPro" id="IPR036388">
    <property type="entry name" value="WH-like_DNA-bd_sf"/>
</dbReference>
<keyword evidence="3" id="KW-0731">Sigma factor</keyword>
<dbReference type="PANTHER" id="PTHR43133:SF25">
    <property type="entry name" value="RNA POLYMERASE SIGMA FACTOR RFAY-RELATED"/>
    <property type="match status" value="1"/>
</dbReference>
<gene>
    <name evidence="9" type="ORF">IW256_001690</name>
</gene>
<keyword evidence="2" id="KW-0805">Transcription regulation</keyword>
<comment type="caution">
    <text evidence="9">The sequence shown here is derived from an EMBL/GenBank/DDBJ whole genome shotgun (WGS) entry which is preliminary data.</text>
</comment>
<dbReference type="GO" id="GO:0006352">
    <property type="term" value="P:DNA-templated transcription initiation"/>
    <property type="evidence" value="ECO:0007669"/>
    <property type="project" value="InterPro"/>
</dbReference>
<keyword evidence="5" id="KW-0804">Transcription</keyword>
<evidence type="ECO:0000313" key="10">
    <source>
        <dbReference type="Proteomes" id="UP000614047"/>
    </source>
</evidence>
<evidence type="ECO:0000256" key="3">
    <source>
        <dbReference type="ARBA" id="ARBA00023082"/>
    </source>
</evidence>
<dbReference type="Pfam" id="PF04542">
    <property type="entry name" value="Sigma70_r2"/>
    <property type="match status" value="1"/>
</dbReference>
<dbReference type="Pfam" id="PF04545">
    <property type="entry name" value="Sigma70_r4"/>
    <property type="match status" value="1"/>
</dbReference>
<dbReference type="PANTHER" id="PTHR43133">
    <property type="entry name" value="RNA POLYMERASE ECF-TYPE SIGMA FACTO"/>
    <property type="match status" value="1"/>
</dbReference>
<dbReference type="InterPro" id="IPR039425">
    <property type="entry name" value="RNA_pol_sigma-70-like"/>
</dbReference>
<evidence type="ECO:0000256" key="6">
    <source>
        <dbReference type="SAM" id="MobiDB-lite"/>
    </source>
</evidence>
<dbReference type="InterPro" id="IPR014284">
    <property type="entry name" value="RNA_pol_sigma-70_dom"/>
</dbReference>
<dbReference type="Proteomes" id="UP000614047">
    <property type="component" value="Unassembled WGS sequence"/>
</dbReference>
<feature type="compositionally biased region" description="Basic and acidic residues" evidence="6">
    <location>
        <begin position="1"/>
        <end position="22"/>
    </location>
</feature>
<comment type="similarity">
    <text evidence="1">Belongs to the sigma-70 factor family. ECF subfamily.</text>
</comment>
<evidence type="ECO:0000256" key="2">
    <source>
        <dbReference type="ARBA" id="ARBA00023015"/>
    </source>
</evidence>
<evidence type="ECO:0000259" key="7">
    <source>
        <dbReference type="Pfam" id="PF04542"/>
    </source>
</evidence>
<proteinExistence type="inferred from homology"/>
<dbReference type="InterPro" id="IPR007630">
    <property type="entry name" value="RNA_pol_sigma70_r4"/>
</dbReference>
<evidence type="ECO:0000256" key="4">
    <source>
        <dbReference type="ARBA" id="ARBA00023125"/>
    </source>
</evidence>
<evidence type="ECO:0000313" key="9">
    <source>
        <dbReference type="EMBL" id="MBG6087577.1"/>
    </source>
</evidence>
<name>A0A931DE97_9ACTN</name>
<keyword evidence="4" id="KW-0238">DNA-binding</keyword>
<dbReference type="Gene3D" id="1.10.10.10">
    <property type="entry name" value="Winged helix-like DNA-binding domain superfamily/Winged helix DNA-binding domain"/>
    <property type="match status" value="1"/>
</dbReference>
<dbReference type="NCBIfam" id="TIGR02937">
    <property type="entry name" value="sigma70-ECF"/>
    <property type="match status" value="1"/>
</dbReference>
<feature type="domain" description="RNA polymerase sigma-70 region 4" evidence="8">
    <location>
        <begin position="164"/>
        <end position="213"/>
    </location>
</feature>
<dbReference type="InterPro" id="IPR007627">
    <property type="entry name" value="RNA_pol_sigma70_r2"/>
</dbReference>
<feature type="region of interest" description="Disordered" evidence="6">
    <location>
        <begin position="1"/>
        <end position="42"/>
    </location>
</feature>
<evidence type="ECO:0000259" key="8">
    <source>
        <dbReference type="Pfam" id="PF04545"/>
    </source>
</evidence>
<evidence type="ECO:0000256" key="5">
    <source>
        <dbReference type="ARBA" id="ARBA00023163"/>
    </source>
</evidence>
<dbReference type="Gene3D" id="1.10.1740.10">
    <property type="match status" value="1"/>
</dbReference>
<accession>A0A931DE97</accession>
<dbReference type="EMBL" id="JADOUA010000001">
    <property type="protein sequence ID" value="MBG6087577.1"/>
    <property type="molecule type" value="Genomic_DNA"/>
</dbReference>
<dbReference type="InterPro" id="IPR013324">
    <property type="entry name" value="RNA_pol_sigma_r3/r4-like"/>
</dbReference>
<feature type="domain" description="RNA polymerase sigma-70 region 2" evidence="7">
    <location>
        <begin position="60"/>
        <end position="127"/>
    </location>
</feature>
<sequence>MREDRTPQRKACDDTDESETRPGPEPGMAAVTGPPAATGRESDAAIIGRSRAEPELFAALFDRYHAAVHGYAARRLGHALADDVAAETFLIAFDRRERYDLGRDDARPWLYGIASNLIARHHRAETRQYRALARTGAEEATEGHADRVAGRIDAQAARGPLAAALAGIARGDRDVLLLVAWAGLTLREAGDALGIPAGTARSRLHRARTKIRAALGHTAPALSGEDLDR</sequence>
<organism evidence="9 10">
    <name type="scientific">Actinomadura viridis</name>
    <dbReference type="NCBI Taxonomy" id="58110"/>
    <lineage>
        <taxon>Bacteria</taxon>
        <taxon>Bacillati</taxon>
        <taxon>Actinomycetota</taxon>
        <taxon>Actinomycetes</taxon>
        <taxon>Streptosporangiales</taxon>
        <taxon>Thermomonosporaceae</taxon>
        <taxon>Actinomadura</taxon>
    </lineage>
</organism>
<evidence type="ECO:0000256" key="1">
    <source>
        <dbReference type="ARBA" id="ARBA00010641"/>
    </source>
</evidence>
<dbReference type="GO" id="GO:0003677">
    <property type="term" value="F:DNA binding"/>
    <property type="evidence" value="ECO:0007669"/>
    <property type="project" value="UniProtKB-KW"/>
</dbReference>
<dbReference type="CDD" id="cd06171">
    <property type="entry name" value="Sigma70_r4"/>
    <property type="match status" value="1"/>
</dbReference>
<reference evidence="9" key="1">
    <citation type="submission" date="2020-11" db="EMBL/GenBank/DDBJ databases">
        <title>Sequencing the genomes of 1000 actinobacteria strains.</title>
        <authorList>
            <person name="Klenk H.-P."/>
        </authorList>
    </citation>
    <scope>NUCLEOTIDE SEQUENCE</scope>
    <source>
        <strain evidence="9">DSM 43175</strain>
    </source>
</reference>